<comment type="similarity">
    <text evidence="4">Belongs to the GAS2 family.</text>
</comment>
<feature type="compositionally biased region" description="Low complexity" evidence="5">
    <location>
        <begin position="410"/>
        <end position="425"/>
    </location>
</feature>
<evidence type="ECO:0000259" key="6">
    <source>
        <dbReference type="PROSITE" id="PS50021"/>
    </source>
</evidence>
<dbReference type="Pfam" id="PF00307">
    <property type="entry name" value="CH"/>
    <property type="match status" value="1"/>
</dbReference>
<dbReference type="SUPFAM" id="SSF143575">
    <property type="entry name" value="GAS2 domain-like"/>
    <property type="match status" value="1"/>
</dbReference>
<feature type="domain" description="GAR" evidence="7">
    <location>
        <begin position="440"/>
        <end position="512"/>
    </location>
</feature>
<proteinExistence type="inferred from homology"/>
<feature type="region of interest" description="Disordered" evidence="5">
    <location>
        <begin position="352"/>
        <end position="373"/>
    </location>
</feature>
<dbReference type="SMART" id="SM00243">
    <property type="entry name" value="GAS2"/>
    <property type="match status" value="1"/>
</dbReference>
<dbReference type="GO" id="GO:0035371">
    <property type="term" value="C:microtubule plus-end"/>
    <property type="evidence" value="ECO:0007669"/>
    <property type="project" value="TreeGrafter"/>
</dbReference>
<feature type="compositionally biased region" description="Low complexity" evidence="5">
    <location>
        <begin position="699"/>
        <end position="716"/>
    </location>
</feature>
<name>A0AA85A0H6_9TREM</name>
<dbReference type="GO" id="GO:0031110">
    <property type="term" value="P:regulation of microtubule polymerization or depolymerization"/>
    <property type="evidence" value="ECO:0007669"/>
    <property type="project" value="TreeGrafter"/>
</dbReference>
<dbReference type="WBParaSite" id="SMRG1_58060.1">
    <property type="protein sequence ID" value="SMRG1_58060.1"/>
    <property type="gene ID" value="SMRG1_58060"/>
</dbReference>
<evidence type="ECO:0000313" key="9">
    <source>
        <dbReference type="WBParaSite" id="SMRG1_58060.1"/>
    </source>
</evidence>
<dbReference type="GO" id="GO:0005884">
    <property type="term" value="C:actin filament"/>
    <property type="evidence" value="ECO:0007669"/>
    <property type="project" value="TreeGrafter"/>
</dbReference>
<feature type="region of interest" description="Disordered" evidence="5">
    <location>
        <begin position="129"/>
        <end position="151"/>
    </location>
</feature>
<dbReference type="InterPro" id="IPR003108">
    <property type="entry name" value="GAR_dom"/>
</dbReference>
<evidence type="ECO:0000256" key="1">
    <source>
        <dbReference type="ARBA" id="ARBA00004245"/>
    </source>
</evidence>
<dbReference type="InterPro" id="IPR001715">
    <property type="entry name" value="CH_dom"/>
</dbReference>
<evidence type="ECO:0000256" key="2">
    <source>
        <dbReference type="ARBA" id="ARBA00022490"/>
    </source>
</evidence>
<dbReference type="GO" id="GO:0051764">
    <property type="term" value="P:actin crosslink formation"/>
    <property type="evidence" value="ECO:0007669"/>
    <property type="project" value="TreeGrafter"/>
</dbReference>
<dbReference type="PANTHER" id="PTHR46756:SF18">
    <property type="entry name" value="GAS2-LIKE PROTEIN PICKLED EGGS"/>
    <property type="match status" value="1"/>
</dbReference>
<dbReference type="InterPro" id="IPR036872">
    <property type="entry name" value="CH_dom_sf"/>
</dbReference>
<dbReference type="Gene3D" id="3.30.920.20">
    <property type="entry name" value="Gas2-like domain"/>
    <property type="match status" value="1"/>
</dbReference>
<feature type="region of interest" description="Disordered" evidence="5">
    <location>
        <begin position="404"/>
        <end position="435"/>
    </location>
</feature>
<dbReference type="GO" id="GO:0001578">
    <property type="term" value="P:microtubule bundle formation"/>
    <property type="evidence" value="ECO:0007669"/>
    <property type="project" value="TreeGrafter"/>
</dbReference>
<dbReference type="GO" id="GO:0008017">
    <property type="term" value="F:microtubule binding"/>
    <property type="evidence" value="ECO:0007669"/>
    <property type="project" value="InterPro"/>
</dbReference>
<accession>A0AA85A0H6</accession>
<dbReference type="GO" id="GO:1904825">
    <property type="term" value="P:protein localization to microtubule plus-end"/>
    <property type="evidence" value="ECO:0007669"/>
    <property type="project" value="TreeGrafter"/>
</dbReference>
<feature type="region of interest" description="Disordered" evidence="5">
    <location>
        <begin position="551"/>
        <end position="578"/>
    </location>
</feature>
<feature type="domain" description="Calponin-homology (CH)" evidence="6">
    <location>
        <begin position="161"/>
        <end position="308"/>
    </location>
</feature>
<dbReference type="GO" id="GO:0001725">
    <property type="term" value="C:stress fiber"/>
    <property type="evidence" value="ECO:0007669"/>
    <property type="project" value="TreeGrafter"/>
</dbReference>
<keyword evidence="2" id="KW-0963">Cytoplasm</keyword>
<evidence type="ECO:0000259" key="7">
    <source>
        <dbReference type="PROSITE" id="PS51460"/>
    </source>
</evidence>
<keyword evidence="3" id="KW-0206">Cytoskeleton</keyword>
<feature type="compositionally biased region" description="Basic residues" evidence="5">
    <location>
        <begin position="863"/>
        <end position="873"/>
    </location>
</feature>
<dbReference type="Proteomes" id="UP000050790">
    <property type="component" value="Unassembled WGS sequence"/>
</dbReference>
<feature type="compositionally biased region" description="Low complexity" evidence="5">
    <location>
        <begin position="352"/>
        <end position="365"/>
    </location>
</feature>
<sequence length="1014" mass="116812">MNRLNRLNEMNQRAFSLPPNNYPYKIEHHFMNNTNIPLYTPNIISPSNKLNDDYVNHEKHHYDSFNYNDKQDPTDSELILQETFNNFDMITRQFMGLSSSLNSLNTDDDSGYVHTSFGNHNQLIDSTYSNTNTTNTTTSEDSSSISVNNNNNNTNKDELLLVMIEDLVDWFQQMYPTMTNGMNSDNFFDYLSDGILLCHHATELHHRLALETNHSINNSKSIPLHGIRISGIQVTLPKSSPIYQNYEYHHSSNAIISFISRNNVSNFLQWCRQLGMYNSILFESEDLVCKKNLRNVIVCLLELARLGNYIHMCIPDIVKLEIEIDKQLTNEFNQSINQYSINSNNHLLNINNNQKINNNNNNNNNDNDDDKNQLTYYRSNCSIGLRKQQQQQHRNISMNKTNQHTLLDCNNNNNNNNTNNNNNNNVKKEKQKQELQRPIVDFRSLDELVRELLSQCTCKQTFPMVRIGEGRYLFGDKGTQIFVRILRNHVMVRVGGGWDTLSHFLSKYDECRKVNPLGSCKLNSMNQNSKLNEDKIQNMVECKLNVVKKRTSSVTKEKQSHRDNDHHNDDNDSSNGKVQLNHKIDSELMKSMKNINENQIHLKKSLEETNCLTKSQFFSELNLTSLNNDNDDVDDLNCSTHFPRFIIPDQYMKDPTSLSTDGEETSFKDNLTKDWSNESFDKTQSLRNSITTINTTTATTTTTTNTNSNSHNNDSNNDSKQDHNSLIRKPFNTTDKLLKQKSTITIIRNELDKSNMKPYIVNRPCLPNNPTTTTSSSTTYYINSRHHNSIQHQNPIDNRLHNNQNLSKSLNSLNINCKQLIDRKNSRPVERISVLPIMNDTTINNNSSKSNNNKFTRNSYTTHNHRLQSIKSHHVTERKSTMQQLKSSPLHHNNHHHQSRNQQNQSRSKSANMFNRKLSSTSTSASAAAASSSSSSSCKQFNHQLINKPVQIVYTSEENKRHPDNYVIDDHLHQSNHSKQINPLISTNSKLRHGSLIPISTRSYSSSRIPLKQH</sequence>
<dbReference type="SMART" id="SM00033">
    <property type="entry name" value="CH"/>
    <property type="match status" value="1"/>
</dbReference>
<evidence type="ECO:0008006" key="10">
    <source>
        <dbReference type="Google" id="ProtNLM"/>
    </source>
</evidence>
<evidence type="ECO:0000256" key="3">
    <source>
        <dbReference type="ARBA" id="ARBA00023212"/>
    </source>
</evidence>
<dbReference type="GO" id="GO:0005737">
    <property type="term" value="C:cytoplasm"/>
    <property type="evidence" value="ECO:0007669"/>
    <property type="project" value="TreeGrafter"/>
</dbReference>
<comment type="subcellular location">
    <subcellularLocation>
        <location evidence="1">Cytoplasm</location>
        <location evidence="1">Cytoskeleton</location>
    </subcellularLocation>
</comment>
<feature type="compositionally biased region" description="Basic and acidic residues" evidence="5">
    <location>
        <begin position="426"/>
        <end position="435"/>
    </location>
</feature>
<feature type="region of interest" description="Disordered" evidence="5">
    <location>
        <begin position="863"/>
        <end position="920"/>
    </location>
</feature>
<dbReference type="InterPro" id="IPR036534">
    <property type="entry name" value="GAR_dom_sf"/>
</dbReference>
<feature type="compositionally biased region" description="Basic and acidic residues" evidence="5">
    <location>
        <begin position="555"/>
        <end position="570"/>
    </location>
</feature>
<dbReference type="PROSITE" id="PS51460">
    <property type="entry name" value="GAR"/>
    <property type="match status" value="1"/>
</dbReference>
<dbReference type="Pfam" id="PF02187">
    <property type="entry name" value="GAS2"/>
    <property type="match status" value="1"/>
</dbReference>
<evidence type="ECO:0000313" key="8">
    <source>
        <dbReference type="Proteomes" id="UP000050790"/>
    </source>
</evidence>
<dbReference type="PANTHER" id="PTHR46756">
    <property type="entry name" value="TRANSGELIN"/>
    <property type="match status" value="1"/>
</dbReference>
<organism evidence="8 9">
    <name type="scientific">Schistosoma margrebowiei</name>
    <dbReference type="NCBI Taxonomy" id="48269"/>
    <lineage>
        <taxon>Eukaryota</taxon>
        <taxon>Metazoa</taxon>
        <taxon>Spiralia</taxon>
        <taxon>Lophotrochozoa</taxon>
        <taxon>Platyhelminthes</taxon>
        <taxon>Trematoda</taxon>
        <taxon>Digenea</taxon>
        <taxon>Strigeidida</taxon>
        <taxon>Schistosomatoidea</taxon>
        <taxon>Schistosomatidae</taxon>
        <taxon>Schistosoma</taxon>
    </lineage>
</organism>
<dbReference type="PROSITE" id="PS50021">
    <property type="entry name" value="CH"/>
    <property type="match status" value="1"/>
</dbReference>
<protein>
    <recommendedName>
        <fullName evidence="10">GAR domain-containing protein</fullName>
    </recommendedName>
</protein>
<dbReference type="Gene3D" id="1.10.418.10">
    <property type="entry name" value="Calponin-like domain"/>
    <property type="match status" value="1"/>
</dbReference>
<feature type="region of interest" description="Disordered" evidence="5">
    <location>
        <begin position="699"/>
        <end position="728"/>
    </location>
</feature>
<dbReference type="GO" id="GO:0051015">
    <property type="term" value="F:actin filament binding"/>
    <property type="evidence" value="ECO:0007669"/>
    <property type="project" value="TreeGrafter"/>
</dbReference>
<dbReference type="SUPFAM" id="SSF47576">
    <property type="entry name" value="Calponin-homology domain, CH-domain"/>
    <property type="match status" value="1"/>
</dbReference>
<evidence type="ECO:0000256" key="4">
    <source>
        <dbReference type="ARBA" id="ARBA00038441"/>
    </source>
</evidence>
<dbReference type="GO" id="GO:0008093">
    <property type="term" value="F:cytoskeletal anchor activity"/>
    <property type="evidence" value="ECO:0007669"/>
    <property type="project" value="TreeGrafter"/>
</dbReference>
<evidence type="ECO:0000256" key="5">
    <source>
        <dbReference type="SAM" id="MobiDB-lite"/>
    </source>
</evidence>
<reference evidence="9" key="1">
    <citation type="submission" date="2023-11" db="UniProtKB">
        <authorList>
            <consortium name="WormBaseParasite"/>
        </authorList>
    </citation>
    <scope>IDENTIFICATION</scope>
</reference>
<dbReference type="AlphaFoldDB" id="A0AA85A0H6"/>